<feature type="domain" description="LysM" evidence="3">
    <location>
        <begin position="73"/>
        <end position="118"/>
    </location>
</feature>
<evidence type="ECO:0000256" key="1">
    <source>
        <dbReference type="ARBA" id="ARBA00022729"/>
    </source>
</evidence>
<dbReference type="OrthoDB" id="9810477at2"/>
<dbReference type="InterPro" id="IPR036779">
    <property type="entry name" value="LysM_dom_sf"/>
</dbReference>
<dbReference type="SMART" id="SM00257">
    <property type="entry name" value="LysM"/>
    <property type="match status" value="2"/>
</dbReference>
<evidence type="ECO:0000313" key="4">
    <source>
        <dbReference type="EMBL" id="PYI52881.1"/>
    </source>
</evidence>
<dbReference type="PANTHER" id="PTHR21666">
    <property type="entry name" value="PEPTIDASE-RELATED"/>
    <property type="match status" value="1"/>
</dbReference>
<dbReference type="RefSeq" id="WP_110841431.1">
    <property type="nucleotide sequence ID" value="NZ_QJVJ01000008.1"/>
</dbReference>
<evidence type="ECO:0000259" key="3">
    <source>
        <dbReference type="PROSITE" id="PS51782"/>
    </source>
</evidence>
<dbReference type="InterPro" id="IPR018392">
    <property type="entry name" value="LysM"/>
</dbReference>
<feature type="signal peptide" evidence="2">
    <location>
        <begin position="1"/>
        <end position="24"/>
    </location>
</feature>
<dbReference type="GO" id="GO:0004222">
    <property type="term" value="F:metalloendopeptidase activity"/>
    <property type="evidence" value="ECO:0007669"/>
    <property type="project" value="TreeGrafter"/>
</dbReference>
<dbReference type="InterPro" id="IPR016047">
    <property type="entry name" value="M23ase_b-sheet_dom"/>
</dbReference>
<dbReference type="InterPro" id="IPR050570">
    <property type="entry name" value="Cell_wall_metabolism_enzyme"/>
</dbReference>
<proteinExistence type="predicted"/>
<dbReference type="PANTHER" id="PTHR21666:SF289">
    <property type="entry name" value="L-ALA--D-GLU ENDOPEPTIDASE"/>
    <property type="match status" value="1"/>
</dbReference>
<dbReference type="AlphaFoldDB" id="A0A2V5K1B2"/>
<dbReference type="Pfam" id="PF01476">
    <property type="entry name" value="LysM"/>
    <property type="match status" value="2"/>
</dbReference>
<dbReference type="CDD" id="cd12797">
    <property type="entry name" value="M23_peptidase"/>
    <property type="match status" value="1"/>
</dbReference>
<dbReference type="InterPro" id="IPR011055">
    <property type="entry name" value="Dup_hybrid_motif"/>
</dbReference>
<dbReference type="Gene3D" id="2.70.70.10">
    <property type="entry name" value="Glucose Permease (Domain IIA)"/>
    <property type="match status" value="1"/>
</dbReference>
<feature type="chain" id="PRO_5016038680" description="LysM domain-containing protein" evidence="2">
    <location>
        <begin position="25"/>
        <end position="277"/>
    </location>
</feature>
<dbReference type="Gene3D" id="3.10.350.10">
    <property type="entry name" value="LysM domain"/>
    <property type="match status" value="2"/>
</dbReference>
<keyword evidence="5" id="KW-1185">Reference proteome</keyword>
<dbReference type="SUPFAM" id="SSF51261">
    <property type="entry name" value="Duplicated hybrid motif"/>
    <property type="match status" value="1"/>
</dbReference>
<sequence length="277" mass="30378">MKKAFALLTGVMLGFSLVASSAEAAAYTVQPGDTLWKIATANKLTVQDLMKLNPNVSTMLYPGQTLQVPDEKNVYIVQPNDVYWKIAVKVGVPLSVLMRANPQIANPNVLNPGDSIRIPEKPSAYGNGAFPLKPNTYKPYVNNYAEARTWSPTGAEIRAHEGVDIFADKGVPVYSAADGTVINIGWNQYGGWRLTVKTDDSTAFYYAHMSGYAGGMKMGASIKKGQLIGYVGNTGYGPEGTEGQFLPHLHFSIYKTDVSPWKTIDPFPYLSWWELQQ</sequence>
<feature type="domain" description="LysM" evidence="3">
    <location>
        <begin position="25"/>
        <end position="68"/>
    </location>
</feature>
<protein>
    <recommendedName>
        <fullName evidence="3">LysM domain-containing protein</fullName>
    </recommendedName>
</protein>
<dbReference type="Proteomes" id="UP000247476">
    <property type="component" value="Unassembled WGS sequence"/>
</dbReference>
<evidence type="ECO:0000313" key="5">
    <source>
        <dbReference type="Proteomes" id="UP000247476"/>
    </source>
</evidence>
<dbReference type="Pfam" id="PF01551">
    <property type="entry name" value="Peptidase_M23"/>
    <property type="match status" value="1"/>
</dbReference>
<evidence type="ECO:0000256" key="2">
    <source>
        <dbReference type="SAM" id="SignalP"/>
    </source>
</evidence>
<dbReference type="PROSITE" id="PS51782">
    <property type="entry name" value="LYSM"/>
    <property type="match status" value="2"/>
</dbReference>
<organism evidence="4 5">
    <name type="scientific">Paenibacillus flagellatus</name>
    <dbReference type="NCBI Taxonomy" id="2211139"/>
    <lineage>
        <taxon>Bacteria</taxon>
        <taxon>Bacillati</taxon>
        <taxon>Bacillota</taxon>
        <taxon>Bacilli</taxon>
        <taxon>Bacillales</taxon>
        <taxon>Paenibacillaceae</taxon>
        <taxon>Paenibacillus</taxon>
    </lineage>
</organism>
<gene>
    <name evidence="4" type="ORF">DLM86_17900</name>
</gene>
<comment type="caution">
    <text evidence="4">The sequence shown here is derived from an EMBL/GenBank/DDBJ whole genome shotgun (WGS) entry which is preliminary data.</text>
</comment>
<name>A0A2V5K1B2_9BACL</name>
<reference evidence="4 5" key="1">
    <citation type="submission" date="2018-05" db="EMBL/GenBank/DDBJ databases">
        <title>Paenibacillus flagellatus sp. nov., isolated from selenium mineral soil.</title>
        <authorList>
            <person name="Dai X."/>
        </authorList>
    </citation>
    <scope>NUCLEOTIDE SEQUENCE [LARGE SCALE GENOMIC DNA]</scope>
    <source>
        <strain evidence="4 5">DXL2</strain>
    </source>
</reference>
<keyword evidence="1 2" id="KW-0732">Signal</keyword>
<accession>A0A2V5K1B2</accession>
<dbReference type="CDD" id="cd00118">
    <property type="entry name" value="LysM"/>
    <property type="match status" value="2"/>
</dbReference>
<dbReference type="EMBL" id="QJVJ01000008">
    <property type="protein sequence ID" value="PYI52881.1"/>
    <property type="molecule type" value="Genomic_DNA"/>
</dbReference>